<evidence type="ECO:0000313" key="2">
    <source>
        <dbReference type="EMBL" id="GAE28559.1"/>
    </source>
</evidence>
<keyword evidence="1" id="KW-1133">Transmembrane helix</keyword>
<dbReference type="OrthoDB" id="2918528at2"/>
<proteinExistence type="predicted"/>
<dbReference type="Proteomes" id="UP000018890">
    <property type="component" value="Unassembled WGS sequence"/>
</dbReference>
<keyword evidence="1" id="KW-0472">Membrane</keyword>
<accession>W4QB07</accession>
<name>W4QB07_9BACI</name>
<dbReference type="EMBL" id="BAUT01000125">
    <property type="protein sequence ID" value="GAE28559.1"/>
    <property type="molecule type" value="Genomic_DNA"/>
</dbReference>
<evidence type="ECO:0000256" key="1">
    <source>
        <dbReference type="SAM" id="Phobius"/>
    </source>
</evidence>
<dbReference type="InterPro" id="IPR023829">
    <property type="entry name" value="PGA_PgaD"/>
</dbReference>
<evidence type="ECO:0000313" key="3">
    <source>
        <dbReference type="Proteomes" id="UP000018890"/>
    </source>
</evidence>
<dbReference type="NCBIfam" id="TIGR03940">
    <property type="entry name" value="PGA_PgaD"/>
    <property type="match status" value="1"/>
</dbReference>
<dbReference type="GO" id="GO:0043709">
    <property type="term" value="P:cell adhesion involved in single-species biofilm formation"/>
    <property type="evidence" value="ECO:0007669"/>
    <property type="project" value="InterPro"/>
</dbReference>
<dbReference type="RefSeq" id="WP_034751528.1">
    <property type="nucleotide sequence ID" value="NZ_BAUT01000125.1"/>
</dbReference>
<sequence length="119" mass="14326">MKIIDGNQKPMTKVIEFNLTLFMWCLFFFLLSLLVPRVSAHFFDLPTNPFILFAILVTALSLLIATFFIFYWSFYNKKKYGKLTRRKMPKDVTLEEMAEKVNMPVEELERYRREKWLDV</sequence>
<dbReference type="AlphaFoldDB" id="W4QB07"/>
<protein>
    <submittedName>
        <fullName evidence="2">Uncharacterized protein</fullName>
    </submittedName>
</protein>
<gene>
    <name evidence="2" type="ORF">JCM9140_4805</name>
</gene>
<feature type="transmembrane region" description="Helical" evidence="1">
    <location>
        <begin position="50"/>
        <end position="75"/>
    </location>
</feature>
<comment type="caution">
    <text evidence="2">The sequence shown here is derived from an EMBL/GenBank/DDBJ whole genome shotgun (WGS) entry which is preliminary data.</text>
</comment>
<dbReference type="Pfam" id="PF13994">
    <property type="entry name" value="PgaD"/>
    <property type="match status" value="1"/>
</dbReference>
<keyword evidence="1" id="KW-0812">Transmembrane</keyword>
<keyword evidence="3" id="KW-1185">Reference proteome</keyword>
<organism evidence="2 3">
    <name type="scientific">Halalkalibacter wakoensis JCM 9140</name>
    <dbReference type="NCBI Taxonomy" id="1236970"/>
    <lineage>
        <taxon>Bacteria</taxon>
        <taxon>Bacillati</taxon>
        <taxon>Bacillota</taxon>
        <taxon>Bacilli</taxon>
        <taxon>Bacillales</taxon>
        <taxon>Bacillaceae</taxon>
        <taxon>Halalkalibacter</taxon>
    </lineage>
</organism>
<reference evidence="2" key="1">
    <citation type="journal article" date="2014" name="Genome Announc.">
        <title>Draft Genome Sequences of Three Alkaliphilic Bacillus Strains, Bacillus wakoensis JCM 9140T, Bacillus akibai JCM 9157T, and Bacillus hemicellulosilyticus JCM 9152T.</title>
        <authorList>
            <person name="Yuki M."/>
            <person name="Oshima K."/>
            <person name="Suda W."/>
            <person name="Oshida Y."/>
            <person name="Kitamura K."/>
            <person name="Iida T."/>
            <person name="Hattori M."/>
            <person name="Ohkuma M."/>
        </authorList>
    </citation>
    <scope>NUCLEOTIDE SEQUENCE [LARGE SCALE GENOMIC DNA]</scope>
    <source>
        <strain evidence="2">JCM 9140</strain>
    </source>
</reference>